<feature type="binding site" evidence="5">
    <location>
        <position position="55"/>
    </location>
    <ligand>
        <name>ATP</name>
        <dbReference type="ChEBI" id="CHEBI:30616"/>
    </ligand>
</feature>
<comment type="caution">
    <text evidence="7">The sequence shown here is derived from an EMBL/GenBank/DDBJ whole genome shotgun (WGS) entry which is preliminary data.</text>
</comment>
<dbReference type="PROSITE" id="PS00107">
    <property type="entry name" value="PROTEIN_KINASE_ATP"/>
    <property type="match status" value="1"/>
</dbReference>
<evidence type="ECO:0000256" key="3">
    <source>
        <dbReference type="ARBA" id="ARBA00022777"/>
    </source>
</evidence>
<proteinExistence type="predicted"/>
<dbReference type="PROSITE" id="PS50011">
    <property type="entry name" value="PROTEIN_KINASE_DOM"/>
    <property type="match status" value="2"/>
</dbReference>
<dbReference type="EMBL" id="JBHFFA010000008">
    <property type="protein sequence ID" value="KAL2608118.1"/>
    <property type="molecule type" value="Genomic_DNA"/>
</dbReference>
<dbReference type="SUPFAM" id="SSF56112">
    <property type="entry name" value="Protein kinase-like (PK-like)"/>
    <property type="match status" value="2"/>
</dbReference>
<keyword evidence="8" id="KW-1185">Reference proteome</keyword>
<keyword evidence="3" id="KW-0418">Kinase</keyword>
<dbReference type="PROSITE" id="PS00108">
    <property type="entry name" value="PROTEIN_KINASE_ST"/>
    <property type="match status" value="1"/>
</dbReference>
<feature type="domain" description="Protein kinase" evidence="6">
    <location>
        <begin position="313"/>
        <end position="603"/>
    </location>
</feature>
<protein>
    <recommendedName>
        <fullName evidence="6">Protein kinase domain-containing protein</fullName>
    </recommendedName>
</protein>
<dbReference type="Proteomes" id="UP001605036">
    <property type="component" value="Unassembled WGS sequence"/>
</dbReference>
<dbReference type="InterPro" id="IPR017441">
    <property type="entry name" value="Protein_kinase_ATP_BS"/>
</dbReference>
<dbReference type="InterPro" id="IPR011009">
    <property type="entry name" value="Kinase-like_dom_sf"/>
</dbReference>
<feature type="domain" description="Protein kinase" evidence="6">
    <location>
        <begin position="25"/>
        <end position="288"/>
    </location>
</feature>
<dbReference type="SMART" id="SM00220">
    <property type="entry name" value="S_TKc"/>
    <property type="match status" value="1"/>
</dbReference>
<dbReference type="Gene3D" id="1.10.510.10">
    <property type="entry name" value="Transferase(Phosphotransferase) domain 1"/>
    <property type="match status" value="2"/>
</dbReference>
<dbReference type="PANTHER" id="PTHR44167:SF18">
    <property type="entry name" value="PROTEIN KINASE DOMAIN-CONTAINING PROTEIN"/>
    <property type="match status" value="1"/>
</dbReference>
<evidence type="ECO:0000313" key="8">
    <source>
        <dbReference type="Proteomes" id="UP001605036"/>
    </source>
</evidence>
<evidence type="ECO:0000256" key="2">
    <source>
        <dbReference type="ARBA" id="ARBA00022741"/>
    </source>
</evidence>
<sequence length="611" mass="70506">MAEPEQPDFVNVTELQRREDLQNYYILADDLGQGMFGVTCMATPVNDPTRRVAVKIQDRGHPDLLIPPHIIAEEILRLYKEILIINRILPKHPNILEIKDLLVSPDQSFIVTELCERKMADFYPVCDEASARRAFAQLVDAVHVCHEHGVLHNDIKVDNILFLDAQFMQVKLIDFGVAEYSPQWARKRHNEFDHNKWFAQEEIWDREPHPDIDVRALGTVLHEMICGQYVPDIMTGMVEKMQTIYRPRWNRFSPAALDLLLHIGISPYGPRGDEESLTLDQVRQHPWLTGLPFINIQPAINLEEELRALQWDLKVLRRLLKGWMVLPICIMDNPPVPTGYQVTGAFNRDDQQNSVYSVTSVSYPDVQRVMKVIHGRMPGTPPGIVDVPPINIYVDMLITLRILPRHENFVKIRNVYVSTNTVALVKELLNNNSLEDLFPVANDVTSRWVFKQIANAVRHLHHHGVVHTDLHPRHIMFTDDFQHCKIINCSHALYVQHMVRLSHENFEPERYFTPVLLQSMAAQADAQDDISALGRILHAMMCNKWEEDATQIGLFWRVDLVPDQEEFHPLAFNLLGRIGPEPFGLAHEYRQISIDEICEHPWLLLTEDGEP</sequence>
<keyword evidence="1" id="KW-0808">Transferase</keyword>
<keyword evidence="2 5" id="KW-0547">Nucleotide-binding</keyword>
<dbReference type="GO" id="GO:0005524">
    <property type="term" value="F:ATP binding"/>
    <property type="evidence" value="ECO:0007669"/>
    <property type="project" value="UniProtKB-UniRule"/>
</dbReference>
<organism evidence="7 8">
    <name type="scientific">Riccia fluitans</name>
    <dbReference type="NCBI Taxonomy" id="41844"/>
    <lineage>
        <taxon>Eukaryota</taxon>
        <taxon>Viridiplantae</taxon>
        <taxon>Streptophyta</taxon>
        <taxon>Embryophyta</taxon>
        <taxon>Marchantiophyta</taxon>
        <taxon>Marchantiopsida</taxon>
        <taxon>Marchantiidae</taxon>
        <taxon>Marchantiales</taxon>
        <taxon>Ricciaceae</taxon>
        <taxon>Riccia</taxon>
    </lineage>
</organism>
<accession>A0ABD1XHE4</accession>
<dbReference type="Pfam" id="PF00069">
    <property type="entry name" value="Pkinase"/>
    <property type="match status" value="2"/>
</dbReference>
<evidence type="ECO:0000313" key="7">
    <source>
        <dbReference type="EMBL" id="KAL2608118.1"/>
    </source>
</evidence>
<evidence type="ECO:0000256" key="4">
    <source>
        <dbReference type="ARBA" id="ARBA00022840"/>
    </source>
</evidence>
<reference evidence="7 8" key="1">
    <citation type="submission" date="2024-09" db="EMBL/GenBank/DDBJ databases">
        <title>Chromosome-scale assembly of Riccia fluitans.</title>
        <authorList>
            <person name="Paukszto L."/>
            <person name="Sawicki J."/>
            <person name="Karawczyk K."/>
            <person name="Piernik-Szablinska J."/>
            <person name="Szczecinska M."/>
            <person name="Mazdziarz M."/>
        </authorList>
    </citation>
    <scope>NUCLEOTIDE SEQUENCE [LARGE SCALE GENOMIC DNA]</scope>
    <source>
        <strain evidence="7">Rf_01</strain>
        <tissue evidence="7">Aerial parts of the thallus</tissue>
    </source>
</reference>
<dbReference type="GO" id="GO:0016301">
    <property type="term" value="F:kinase activity"/>
    <property type="evidence" value="ECO:0007669"/>
    <property type="project" value="UniProtKB-KW"/>
</dbReference>
<dbReference type="InterPro" id="IPR008271">
    <property type="entry name" value="Ser/Thr_kinase_AS"/>
</dbReference>
<evidence type="ECO:0000256" key="5">
    <source>
        <dbReference type="PROSITE-ProRule" id="PRU10141"/>
    </source>
</evidence>
<gene>
    <name evidence="7" type="ORF">R1flu_026691</name>
</gene>
<dbReference type="InterPro" id="IPR000719">
    <property type="entry name" value="Prot_kinase_dom"/>
</dbReference>
<name>A0ABD1XHE4_9MARC</name>
<evidence type="ECO:0000259" key="6">
    <source>
        <dbReference type="PROSITE" id="PS50011"/>
    </source>
</evidence>
<dbReference type="AlphaFoldDB" id="A0ABD1XHE4"/>
<evidence type="ECO:0000256" key="1">
    <source>
        <dbReference type="ARBA" id="ARBA00022679"/>
    </source>
</evidence>
<dbReference type="PANTHER" id="PTHR44167">
    <property type="entry name" value="OVARIAN-SPECIFIC SERINE/THREONINE-PROTEIN KINASE LOK-RELATED"/>
    <property type="match status" value="1"/>
</dbReference>
<keyword evidence="4 5" id="KW-0067">ATP-binding</keyword>